<feature type="compositionally biased region" description="Polar residues" evidence="1">
    <location>
        <begin position="614"/>
        <end position="627"/>
    </location>
</feature>
<gene>
    <name evidence="3" type="ORF">IEQ34_022900</name>
</gene>
<feature type="compositionally biased region" description="Basic and acidic residues" evidence="1">
    <location>
        <begin position="503"/>
        <end position="521"/>
    </location>
</feature>
<feature type="region of interest" description="Disordered" evidence="1">
    <location>
        <begin position="483"/>
        <end position="534"/>
    </location>
</feature>
<dbReference type="SMART" id="SM00510">
    <property type="entry name" value="TFS2M"/>
    <property type="match status" value="1"/>
</dbReference>
<dbReference type="CDD" id="cd21538">
    <property type="entry name" value="SPOC_TFIIS"/>
    <property type="match status" value="1"/>
</dbReference>
<feature type="domain" description="TFIIS central" evidence="2">
    <location>
        <begin position="318"/>
        <end position="443"/>
    </location>
</feature>
<keyword evidence="4" id="KW-1185">Reference proteome</keyword>
<comment type="caution">
    <text evidence="3">The sequence shown here is derived from an EMBL/GenBank/DDBJ whole genome shotgun (WGS) entry which is preliminary data.</text>
</comment>
<feature type="region of interest" description="Disordered" evidence="1">
    <location>
        <begin position="577"/>
        <end position="648"/>
    </location>
</feature>
<dbReference type="Gene3D" id="1.10.472.30">
    <property type="entry name" value="Transcription elongation factor S-II, central domain"/>
    <property type="match status" value="1"/>
</dbReference>
<dbReference type="PANTHER" id="PTHR11477:SF20">
    <property type="entry name" value="SPOC DOMAIN _ TRANSCRIPTION ELONGATION FACTOR S-II PROTEIN"/>
    <property type="match status" value="1"/>
</dbReference>
<evidence type="ECO:0000313" key="3">
    <source>
        <dbReference type="EMBL" id="KAH0449100.1"/>
    </source>
</evidence>
<dbReference type="EMBL" id="JAGFBR010000019">
    <property type="protein sequence ID" value="KAH0449100.1"/>
    <property type="molecule type" value="Genomic_DNA"/>
</dbReference>
<dbReference type="Pfam" id="PF07744">
    <property type="entry name" value="SPOC"/>
    <property type="match status" value="1"/>
</dbReference>
<dbReference type="Proteomes" id="UP000775213">
    <property type="component" value="Unassembled WGS sequence"/>
</dbReference>
<dbReference type="SUPFAM" id="SSF46942">
    <property type="entry name" value="Elongation factor TFIIS domain 2"/>
    <property type="match status" value="1"/>
</dbReference>
<name>A0AAV7FKA4_DENCH</name>
<feature type="compositionally biased region" description="Polar residues" evidence="1">
    <location>
        <begin position="29"/>
        <end position="38"/>
    </location>
</feature>
<dbReference type="InterPro" id="IPR012921">
    <property type="entry name" value="SPOC_C"/>
</dbReference>
<feature type="compositionally biased region" description="Polar residues" evidence="1">
    <location>
        <begin position="578"/>
        <end position="588"/>
    </location>
</feature>
<feature type="region of interest" description="Disordered" evidence="1">
    <location>
        <begin position="832"/>
        <end position="906"/>
    </location>
</feature>
<feature type="compositionally biased region" description="Low complexity" evidence="1">
    <location>
        <begin position="1"/>
        <end position="19"/>
    </location>
</feature>
<evidence type="ECO:0000313" key="4">
    <source>
        <dbReference type="Proteomes" id="UP000775213"/>
    </source>
</evidence>
<protein>
    <recommendedName>
        <fullName evidence="2">TFIIS central domain-containing protein</fullName>
    </recommendedName>
</protein>
<dbReference type="Pfam" id="PF07500">
    <property type="entry name" value="TFIIS_M"/>
    <property type="match status" value="1"/>
</dbReference>
<evidence type="ECO:0000259" key="2">
    <source>
        <dbReference type="PROSITE" id="PS51321"/>
    </source>
</evidence>
<dbReference type="PROSITE" id="PS51321">
    <property type="entry name" value="TFIIS_CENTRAL"/>
    <property type="match status" value="1"/>
</dbReference>
<dbReference type="GO" id="GO:0005634">
    <property type="term" value="C:nucleus"/>
    <property type="evidence" value="ECO:0007669"/>
    <property type="project" value="TreeGrafter"/>
</dbReference>
<feature type="compositionally biased region" description="Basic residues" evidence="1">
    <location>
        <begin position="834"/>
        <end position="854"/>
    </location>
</feature>
<feature type="region of interest" description="Disordered" evidence="1">
    <location>
        <begin position="1067"/>
        <end position="1087"/>
    </location>
</feature>
<evidence type="ECO:0000256" key="1">
    <source>
        <dbReference type="SAM" id="MobiDB-lite"/>
    </source>
</evidence>
<reference evidence="3 4" key="1">
    <citation type="journal article" date="2021" name="Hortic Res">
        <title>Chromosome-scale assembly of the Dendrobium chrysotoxum genome enhances the understanding of orchid evolution.</title>
        <authorList>
            <person name="Zhang Y."/>
            <person name="Zhang G.Q."/>
            <person name="Zhang D."/>
            <person name="Liu X.D."/>
            <person name="Xu X.Y."/>
            <person name="Sun W.H."/>
            <person name="Yu X."/>
            <person name="Zhu X."/>
            <person name="Wang Z.W."/>
            <person name="Zhao X."/>
            <person name="Zhong W.Y."/>
            <person name="Chen H."/>
            <person name="Yin W.L."/>
            <person name="Huang T."/>
            <person name="Niu S.C."/>
            <person name="Liu Z.J."/>
        </authorList>
    </citation>
    <scope>NUCLEOTIDE SEQUENCE [LARGE SCALE GENOMIC DNA]</scope>
    <source>
        <strain evidence="3">Lindl</strain>
    </source>
</reference>
<sequence>MTSNMAAQQPSSASNQSAQVDLLPRPTTMPINFGSQQLPLDGRQFSQDMVRATVPAGSGPFSLTFSNKQPMEKLHSPKDQISESVFRGLQQPHPQRTSKLQSGIEPLPRIQNQASANVGASFSLTPNKQQAQLESLQKLQTTLPLTAGSQQLSSIINKRLVKTEQPVKVQAGFESVRSKLRESLAAALATGSKEQNKQKILEKNSIIEEKCLLKQAEVSSLQNEIDPLAEDGSSCESLPNYFTSGRHVQKCDGNQGLPSEVGPSENFSDKKVADNICNVQEDLEKPDIVMDDVPFSCHSIMEDELLQGHGLHWASAFDSLNSDSMLNSAPKRPKLMDVDEKSVTKDSALQTCENLSVLIEAELFKLFGGVNKKYKEKARSLLFNLKDASNPELIERVLSGDVSPERLCSMTAEELASKELSEWRQAKAEEFAQMVVLPDTDIDIRRLVKKTHKGEFQVEFDQDDGAHIEVGLGSEVLTKMLAKSNDVDQSSPRSNDKGLTLSRTHDLEKSNDLQRGDKSDSVGRNVSSRLDQRLPEKTDYIQDFMVEELKDTELLPPVVSLDEFMLALDSEPPFENLEVNNLKENPSSGDRDLDRPESESIHAYDSSGHKADSTSDIPASKLDSNLHSGHMHTKHAKEISSSNDGQVDYSYQKGDDKLKIDDAHAKHVARIPDSASKCNIIWEGFLQLNVSALSNVVSFFLSGERTSMQEWPSFLEVKGRVRLDAFEKFLQELPLSRSRTIMLVEFIWKEDSPESGRVNLSEAIHSYITDDRLGFAEPVPGVELYLCPSHPKTTAILANHLSKDLLDSIHSVFNGLIGIVVWRRPHAIVSPRLSSHHHKHHGSSKIHSSSKKRHESMNHSSHRNPMPQPDDEDDVPPGFGPPIVREDDDLPEFDFSRGRSSHRAALPATALAPASPSDHMRELIQKYGQGESTVKELGIPVQPWNDDDDIPEWNPNQNTKQMLKSMPLPLPLPPPPPPQLHVYQQQQRNSQPFPINQNLMPPQFVQTPLHAPIQPQVGGMQPNNAMWSPVARGVPDGSLRPCHVGSQFSGGRPPGSGVDPRMVQGFGGGRSGMGFWRPDNNSGSKGF</sequence>
<dbReference type="InterPro" id="IPR003618">
    <property type="entry name" value="TFIIS_cen_dom"/>
</dbReference>
<dbReference type="InterPro" id="IPR036575">
    <property type="entry name" value="TFIIS_cen_dom_sf"/>
</dbReference>
<proteinExistence type="predicted"/>
<dbReference type="GO" id="GO:0006351">
    <property type="term" value="P:DNA-templated transcription"/>
    <property type="evidence" value="ECO:0007669"/>
    <property type="project" value="InterPro"/>
</dbReference>
<dbReference type="PANTHER" id="PTHR11477">
    <property type="entry name" value="TRANSCRIPTION FACTOR S-II ZINC FINGER DOMAIN-CONTAINING PROTEIN"/>
    <property type="match status" value="1"/>
</dbReference>
<accession>A0AAV7FKA4</accession>
<organism evidence="3 4">
    <name type="scientific">Dendrobium chrysotoxum</name>
    <name type="common">Orchid</name>
    <dbReference type="NCBI Taxonomy" id="161865"/>
    <lineage>
        <taxon>Eukaryota</taxon>
        <taxon>Viridiplantae</taxon>
        <taxon>Streptophyta</taxon>
        <taxon>Embryophyta</taxon>
        <taxon>Tracheophyta</taxon>
        <taxon>Spermatophyta</taxon>
        <taxon>Magnoliopsida</taxon>
        <taxon>Liliopsida</taxon>
        <taxon>Asparagales</taxon>
        <taxon>Orchidaceae</taxon>
        <taxon>Epidendroideae</taxon>
        <taxon>Malaxideae</taxon>
        <taxon>Dendrobiinae</taxon>
        <taxon>Dendrobium</taxon>
    </lineage>
</organism>
<dbReference type="AlphaFoldDB" id="A0AAV7FKA4"/>
<feature type="region of interest" description="Disordered" evidence="1">
    <location>
        <begin position="1"/>
        <end position="39"/>
    </location>
</feature>
<feature type="compositionally biased region" description="Basic and acidic residues" evidence="1">
    <location>
        <begin position="589"/>
        <end position="613"/>
    </location>
</feature>